<evidence type="ECO:0000256" key="5">
    <source>
        <dbReference type="ARBA" id="ARBA00023163"/>
    </source>
</evidence>
<dbReference type="InterPro" id="IPR039425">
    <property type="entry name" value="RNA_pol_sigma-70-like"/>
</dbReference>
<reference evidence="8 9" key="1">
    <citation type="submission" date="2020-08" db="EMBL/GenBank/DDBJ databases">
        <title>Genomic Encyclopedia of Type Strains, Phase IV (KMG-IV): sequencing the most valuable type-strain genomes for metagenomic binning, comparative biology and taxonomic classification.</title>
        <authorList>
            <person name="Goeker M."/>
        </authorList>
    </citation>
    <scope>NUCLEOTIDE SEQUENCE [LARGE SCALE GENOMIC DNA]</scope>
    <source>
        <strain evidence="8 9">DSM 23562</strain>
    </source>
</reference>
<evidence type="ECO:0000259" key="6">
    <source>
        <dbReference type="Pfam" id="PF04542"/>
    </source>
</evidence>
<evidence type="ECO:0000256" key="3">
    <source>
        <dbReference type="ARBA" id="ARBA00023082"/>
    </source>
</evidence>
<organism evidence="8 9">
    <name type="scientific">Armatimonas rosea</name>
    <dbReference type="NCBI Taxonomy" id="685828"/>
    <lineage>
        <taxon>Bacteria</taxon>
        <taxon>Bacillati</taxon>
        <taxon>Armatimonadota</taxon>
        <taxon>Armatimonadia</taxon>
        <taxon>Armatimonadales</taxon>
        <taxon>Armatimonadaceae</taxon>
        <taxon>Armatimonas</taxon>
    </lineage>
</organism>
<keyword evidence="2" id="KW-0805">Transcription regulation</keyword>
<dbReference type="InterPro" id="IPR007627">
    <property type="entry name" value="RNA_pol_sigma70_r2"/>
</dbReference>
<dbReference type="Proteomes" id="UP000520814">
    <property type="component" value="Unassembled WGS sequence"/>
</dbReference>
<evidence type="ECO:0000256" key="1">
    <source>
        <dbReference type="ARBA" id="ARBA00010641"/>
    </source>
</evidence>
<dbReference type="InterPro" id="IPR013249">
    <property type="entry name" value="RNA_pol_sigma70_r4_t2"/>
</dbReference>
<comment type="caution">
    <text evidence="8">The sequence shown here is derived from an EMBL/GenBank/DDBJ whole genome shotgun (WGS) entry which is preliminary data.</text>
</comment>
<dbReference type="Pfam" id="PF04542">
    <property type="entry name" value="Sigma70_r2"/>
    <property type="match status" value="1"/>
</dbReference>
<dbReference type="RefSeq" id="WP_184198800.1">
    <property type="nucleotide sequence ID" value="NZ_JACHGW010000003.1"/>
</dbReference>
<gene>
    <name evidence="8" type="ORF">HNQ39_003388</name>
</gene>
<sequence>MQESFNRFYQRHLGLVRAMALARTGDGALADDLTQETMLSAWRHFAALQTRDDSGQRAWLLTALRHRAIESWRQRKPLEPLVETVAAAPDDPTLRVDIARALTRLSDTDRELIVLRYFEQCDATEIGAILSLPPGTVRRRLHEARVRLEAALESWSTR</sequence>
<dbReference type="PANTHER" id="PTHR43133">
    <property type="entry name" value="RNA POLYMERASE ECF-TYPE SIGMA FACTO"/>
    <property type="match status" value="1"/>
</dbReference>
<evidence type="ECO:0000313" key="9">
    <source>
        <dbReference type="Proteomes" id="UP000520814"/>
    </source>
</evidence>
<comment type="similarity">
    <text evidence="1">Belongs to the sigma-70 factor family. ECF subfamily.</text>
</comment>
<accession>A0A7W9SSR4</accession>
<keyword evidence="3" id="KW-0731">Sigma factor</keyword>
<dbReference type="NCBIfam" id="TIGR02937">
    <property type="entry name" value="sigma70-ECF"/>
    <property type="match status" value="1"/>
</dbReference>
<dbReference type="PANTHER" id="PTHR43133:SF8">
    <property type="entry name" value="RNA POLYMERASE SIGMA FACTOR HI_1459-RELATED"/>
    <property type="match status" value="1"/>
</dbReference>
<dbReference type="SUPFAM" id="SSF88946">
    <property type="entry name" value="Sigma2 domain of RNA polymerase sigma factors"/>
    <property type="match status" value="1"/>
</dbReference>
<dbReference type="InterPro" id="IPR014284">
    <property type="entry name" value="RNA_pol_sigma-70_dom"/>
</dbReference>
<dbReference type="CDD" id="cd06171">
    <property type="entry name" value="Sigma70_r4"/>
    <property type="match status" value="1"/>
</dbReference>
<dbReference type="GO" id="GO:0003677">
    <property type="term" value="F:DNA binding"/>
    <property type="evidence" value="ECO:0007669"/>
    <property type="project" value="UniProtKB-KW"/>
</dbReference>
<dbReference type="Gene3D" id="1.10.1740.10">
    <property type="match status" value="1"/>
</dbReference>
<dbReference type="Gene3D" id="1.10.10.10">
    <property type="entry name" value="Winged helix-like DNA-binding domain superfamily/Winged helix DNA-binding domain"/>
    <property type="match status" value="1"/>
</dbReference>
<dbReference type="InterPro" id="IPR013324">
    <property type="entry name" value="RNA_pol_sigma_r3/r4-like"/>
</dbReference>
<dbReference type="SUPFAM" id="SSF88659">
    <property type="entry name" value="Sigma3 and sigma4 domains of RNA polymerase sigma factors"/>
    <property type="match status" value="1"/>
</dbReference>
<name>A0A7W9SSR4_ARMRO</name>
<dbReference type="GO" id="GO:0016987">
    <property type="term" value="F:sigma factor activity"/>
    <property type="evidence" value="ECO:0007669"/>
    <property type="project" value="UniProtKB-KW"/>
</dbReference>
<keyword evidence="9" id="KW-1185">Reference proteome</keyword>
<dbReference type="AlphaFoldDB" id="A0A7W9SSR4"/>
<keyword evidence="4" id="KW-0238">DNA-binding</keyword>
<protein>
    <submittedName>
        <fullName evidence="8">RNA polymerase sigma-70 factor (ECF subfamily)</fullName>
    </submittedName>
</protein>
<dbReference type="EMBL" id="JACHGW010000003">
    <property type="protein sequence ID" value="MBB6051578.1"/>
    <property type="molecule type" value="Genomic_DNA"/>
</dbReference>
<dbReference type="InterPro" id="IPR036388">
    <property type="entry name" value="WH-like_DNA-bd_sf"/>
</dbReference>
<evidence type="ECO:0000256" key="4">
    <source>
        <dbReference type="ARBA" id="ARBA00023125"/>
    </source>
</evidence>
<dbReference type="InterPro" id="IPR013325">
    <property type="entry name" value="RNA_pol_sigma_r2"/>
</dbReference>
<feature type="domain" description="RNA polymerase sigma factor 70 region 4 type 2" evidence="7">
    <location>
        <begin position="97"/>
        <end position="148"/>
    </location>
</feature>
<evidence type="ECO:0000313" key="8">
    <source>
        <dbReference type="EMBL" id="MBB6051578.1"/>
    </source>
</evidence>
<keyword evidence="5" id="KW-0804">Transcription</keyword>
<proteinExistence type="inferred from homology"/>
<dbReference type="Pfam" id="PF08281">
    <property type="entry name" value="Sigma70_r4_2"/>
    <property type="match status" value="1"/>
</dbReference>
<feature type="domain" description="RNA polymerase sigma-70 region 2" evidence="6">
    <location>
        <begin position="8"/>
        <end position="76"/>
    </location>
</feature>
<evidence type="ECO:0000256" key="2">
    <source>
        <dbReference type="ARBA" id="ARBA00023015"/>
    </source>
</evidence>
<evidence type="ECO:0000259" key="7">
    <source>
        <dbReference type="Pfam" id="PF08281"/>
    </source>
</evidence>
<dbReference type="GO" id="GO:0006352">
    <property type="term" value="P:DNA-templated transcription initiation"/>
    <property type="evidence" value="ECO:0007669"/>
    <property type="project" value="InterPro"/>
</dbReference>